<dbReference type="InterPro" id="IPR052530">
    <property type="entry name" value="NAD(P)H_nitroreductase"/>
</dbReference>
<keyword evidence="12" id="KW-1185">Reference proteome</keyword>
<evidence type="ECO:0000256" key="5">
    <source>
        <dbReference type="ARBA" id="ARBA00023002"/>
    </source>
</evidence>
<organism evidence="10 12">
    <name type="scientific">Moraxella caviae</name>
    <dbReference type="NCBI Taxonomy" id="34060"/>
    <lineage>
        <taxon>Bacteria</taxon>
        <taxon>Pseudomonadati</taxon>
        <taxon>Pseudomonadota</taxon>
        <taxon>Gammaproteobacteria</taxon>
        <taxon>Moraxellales</taxon>
        <taxon>Moraxellaceae</taxon>
        <taxon>Moraxella</taxon>
    </lineage>
</organism>
<dbReference type="EMBL" id="MUXU01000034">
    <property type="protein sequence ID" value="OOR90035.1"/>
    <property type="molecule type" value="Genomic_DNA"/>
</dbReference>
<keyword evidence="2 7" id="KW-0285">Flavoprotein</keyword>
<evidence type="ECO:0000256" key="3">
    <source>
        <dbReference type="ARBA" id="ARBA00022643"/>
    </source>
</evidence>
<dbReference type="AlphaFoldDB" id="A0A1T0A2X2"/>
<dbReference type="PANTHER" id="PTHR43821">
    <property type="entry name" value="NAD(P)H NITROREDUCTASE YDJA-RELATED"/>
    <property type="match status" value="1"/>
</dbReference>
<comment type="similarity">
    <text evidence="1 7">Belongs to the nitroreductase family.</text>
</comment>
<dbReference type="PANTHER" id="PTHR43821:SF1">
    <property type="entry name" value="NAD(P)H NITROREDUCTASE YDJA-RELATED"/>
    <property type="match status" value="1"/>
</dbReference>
<accession>A0A1T0A2X2</accession>
<name>A0A1T0A2X2_9GAMM</name>
<comment type="cofactor">
    <cofactor evidence="8">
        <name>FMN</name>
        <dbReference type="ChEBI" id="CHEBI:58210"/>
    </cofactor>
    <text evidence="8">Binds 1 FMN per subunit.</text>
</comment>
<evidence type="ECO:0000256" key="6">
    <source>
        <dbReference type="ARBA" id="ARBA00023027"/>
    </source>
</evidence>
<evidence type="ECO:0000313" key="10">
    <source>
        <dbReference type="EMBL" id="OOR90035.1"/>
    </source>
</evidence>
<reference evidence="10 12" key="1">
    <citation type="submission" date="2017-02" db="EMBL/GenBank/DDBJ databases">
        <title>Draft genome sequence of Moraxella caviae CCUG 355 type strain.</title>
        <authorList>
            <person name="Engstrom-Jakobsson H."/>
            <person name="Salva-Serra F."/>
            <person name="Thorell K."/>
            <person name="Gonzales-Siles L."/>
            <person name="Karlsson R."/>
            <person name="Boulund F."/>
            <person name="Engstrand L."/>
            <person name="Moore E."/>
        </authorList>
    </citation>
    <scope>NUCLEOTIDE SEQUENCE [LARGE SCALE GENOMIC DNA]</scope>
    <source>
        <strain evidence="10 12">CCUG 355</strain>
    </source>
</reference>
<keyword evidence="6 7" id="KW-0520">NAD</keyword>
<feature type="binding site" description="in other chain" evidence="8">
    <location>
        <begin position="138"/>
        <end position="140"/>
    </location>
    <ligand>
        <name>FMN</name>
        <dbReference type="ChEBI" id="CHEBI:58210"/>
        <note>ligand shared between dimeric partners</note>
    </ligand>
</feature>
<gene>
    <name evidence="11" type="primary">ydjA</name>
    <name evidence="10" type="ORF">B0181_05090</name>
    <name evidence="11" type="ORF">NCTC10293_02232</name>
</gene>
<dbReference type="EMBL" id="UGQE01000004">
    <property type="protein sequence ID" value="STZ14635.1"/>
    <property type="molecule type" value="Genomic_DNA"/>
</dbReference>
<dbReference type="InterPro" id="IPR029479">
    <property type="entry name" value="Nitroreductase"/>
</dbReference>
<dbReference type="Proteomes" id="UP000255279">
    <property type="component" value="Unassembled WGS sequence"/>
</dbReference>
<feature type="binding site" description="in other chain" evidence="8">
    <location>
        <begin position="11"/>
        <end position="13"/>
    </location>
    <ligand>
        <name>FMN</name>
        <dbReference type="ChEBI" id="CHEBI:58210"/>
        <note>ligand shared between dimeric partners</note>
    </ligand>
</feature>
<keyword evidence="4 7" id="KW-0521">NADP</keyword>
<dbReference type="PIRSF" id="PIRSF000232">
    <property type="entry name" value="YdjA"/>
    <property type="match status" value="1"/>
</dbReference>
<evidence type="ECO:0000256" key="2">
    <source>
        <dbReference type="ARBA" id="ARBA00022630"/>
    </source>
</evidence>
<reference evidence="11 13" key="2">
    <citation type="submission" date="2018-06" db="EMBL/GenBank/DDBJ databases">
        <authorList>
            <consortium name="Pathogen Informatics"/>
            <person name="Doyle S."/>
        </authorList>
    </citation>
    <scope>NUCLEOTIDE SEQUENCE [LARGE SCALE GENOMIC DNA]</scope>
    <source>
        <strain evidence="11 13">NCTC10293</strain>
    </source>
</reference>
<evidence type="ECO:0000313" key="11">
    <source>
        <dbReference type="EMBL" id="STZ14635.1"/>
    </source>
</evidence>
<dbReference type="EC" id="1.-.-.-" evidence="7"/>
<keyword evidence="3 7" id="KW-0288">FMN</keyword>
<feature type="domain" description="Nitroreductase" evidence="9">
    <location>
        <begin position="8"/>
        <end position="168"/>
    </location>
</feature>
<evidence type="ECO:0000313" key="12">
    <source>
        <dbReference type="Proteomes" id="UP000190435"/>
    </source>
</evidence>
<dbReference type="Pfam" id="PF00881">
    <property type="entry name" value="Nitroreductase"/>
    <property type="match status" value="1"/>
</dbReference>
<dbReference type="RefSeq" id="WP_078276428.1">
    <property type="nucleotide sequence ID" value="NZ_CAACXO010000030.1"/>
</dbReference>
<dbReference type="CDD" id="cd02135">
    <property type="entry name" value="YdjA-like"/>
    <property type="match status" value="1"/>
</dbReference>
<protein>
    <recommendedName>
        <fullName evidence="7">Putative NAD(P)H nitroreductase</fullName>
        <ecNumber evidence="7">1.-.-.-</ecNumber>
    </recommendedName>
</protein>
<evidence type="ECO:0000256" key="8">
    <source>
        <dbReference type="PIRSR" id="PIRSR000232-1"/>
    </source>
</evidence>
<dbReference type="OrthoDB" id="9804207at2"/>
<dbReference type="InterPro" id="IPR000415">
    <property type="entry name" value="Nitroreductase-like"/>
</dbReference>
<evidence type="ECO:0000256" key="7">
    <source>
        <dbReference type="PIRNR" id="PIRNR000232"/>
    </source>
</evidence>
<evidence type="ECO:0000256" key="1">
    <source>
        <dbReference type="ARBA" id="ARBA00007118"/>
    </source>
</evidence>
<dbReference type="STRING" id="34060.B0181_05090"/>
<feature type="binding site" evidence="8">
    <location>
        <position position="40"/>
    </location>
    <ligand>
        <name>FMN</name>
        <dbReference type="ChEBI" id="CHEBI:58210"/>
        <note>ligand shared between dimeric partners</note>
    </ligand>
</feature>
<proteinExistence type="inferred from homology"/>
<evidence type="ECO:0000259" key="9">
    <source>
        <dbReference type="Pfam" id="PF00881"/>
    </source>
</evidence>
<dbReference type="GO" id="GO:0016491">
    <property type="term" value="F:oxidoreductase activity"/>
    <property type="evidence" value="ECO:0007669"/>
    <property type="project" value="UniProtKB-UniRule"/>
</dbReference>
<evidence type="ECO:0000313" key="13">
    <source>
        <dbReference type="Proteomes" id="UP000255279"/>
    </source>
</evidence>
<dbReference type="SUPFAM" id="SSF55469">
    <property type="entry name" value="FMN-dependent nitroreductase-like"/>
    <property type="match status" value="1"/>
</dbReference>
<evidence type="ECO:0000256" key="4">
    <source>
        <dbReference type="ARBA" id="ARBA00022857"/>
    </source>
</evidence>
<keyword evidence="5 7" id="KW-0560">Oxidoreductase</keyword>
<dbReference type="Proteomes" id="UP000190435">
    <property type="component" value="Unassembled WGS sequence"/>
</dbReference>
<dbReference type="InterPro" id="IPR026021">
    <property type="entry name" value="YdjA-like"/>
</dbReference>
<dbReference type="Gene3D" id="3.40.109.10">
    <property type="entry name" value="NADH Oxidase"/>
    <property type="match status" value="1"/>
</dbReference>
<sequence length="189" mass="20813">MNAVLETIQNRRSFGKLITPAPKDAEVKAALQAALAAPDHKQLKPWQFSILKGKTLKDFGKVLENAAKAQAEQKGEKLDAATNKKNREMPLRAPMIITVATKFTPHEKVPPFEQLLSAGAAAQNLILALESMGYHTIWRTGPLANTPEVRKFLNVGNDDAVCGFIYVGSSKVEMPEREAVKVDDFIYKV</sequence>